<dbReference type="PANTHER" id="PTHR48190:SF2">
    <property type="entry name" value="PROGRAMMED CELL DEATH PROTEIN 7"/>
    <property type="match status" value="1"/>
</dbReference>
<evidence type="ECO:0008006" key="3">
    <source>
        <dbReference type="Google" id="ProtNLM"/>
    </source>
</evidence>
<dbReference type="InterPro" id="IPR052831">
    <property type="entry name" value="Apoptosis_promoter"/>
</dbReference>
<evidence type="ECO:0000313" key="2">
    <source>
        <dbReference type="Proteomes" id="UP000663880"/>
    </source>
</evidence>
<comment type="caution">
    <text evidence="1">The sequence shown here is derived from an EMBL/GenBank/DDBJ whole genome shotgun (WGS) entry which is preliminary data.</text>
</comment>
<protein>
    <recommendedName>
        <fullName evidence="3">Programmed cell death protein 7</fullName>
    </recommendedName>
</protein>
<dbReference type="EMBL" id="CAJOBZ010000019">
    <property type="protein sequence ID" value="CAF4861244.1"/>
    <property type="molecule type" value="Genomic_DNA"/>
</dbReference>
<sequence length="345" mass="40315">MAYNQNFYNNFQENNFTFQCHNPLSFPIPPPPALHPSYAPISQISDQDFLKTFERNLNESLPKIKPNITITKLKAKLMSLLTSHRELTMQYEKLSKNINNFTNIEWTSIMSDVACKKEEIKKSIEDFNGSYMEQARKYLAKRTAKRLRLKRLNNKRKQQKLEWLKEMKEKSSKIDENLQKIKDYNLKQKKKEEAKVNADLVLKDVQRKKNDAKKCLNKLEALLKLRQARQNTAKGRGHNISEADTILFEKNIEKLKSLWTQRLEIYNEEESTLQSQLTSTKDEPLNETANIDNILDEWREVLFGGINPQVNFGGNVERFIAVRKQWDAYISSDGSTLPIGWVVNN</sequence>
<dbReference type="InterPro" id="IPR031974">
    <property type="entry name" value="PDCD7"/>
</dbReference>
<dbReference type="AlphaFoldDB" id="A0A821SME1"/>
<dbReference type="OrthoDB" id="2289628at2759"/>
<organism evidence="1 2">
    <name type="scientific">Pieris macdunnoughi</name>
    <dbReference type="NCBI Taxonomy" id="345717"/>
    <lineage>
        <taxon>Eukaryota</taxon>
        <taxon>Metazoa</taxon>
        <taxon>Ecdysozoa</taxon>
        <taxon>Arthropoda</taxon>
        <taxon>Hexapoda</taxon>
        <taxon>Insecta</taxon>
        <taxon>Pterygota</taxon>
        <taxon>Neoptera</taxon>
        <taxon>Endopterygota</taxon>
        <taxon>Lepidoptera</taxon>
        <taxon>Glossata</taxon>
        <taxon>Ditrysia</taxon>
        <taxon>Papilionoidea</taxon>
        <taxon>Pieridae</taxon>
        <taxon>Pierinae</taxon>
        <taxon>Pieris</taxon>
    </lineage>
</organism>
<dbReference type="Pfam" id="PF16021">
    <property type="entry name" value="PDCD7"/>
    <property type="match status" value="1"/>
</dbReference>
<accession>A0A821SME1</accession>
<keyword evidence="2" id="KW-1185">Reference proteome</keyword>
<evidence type="ECO:0000313" key="1">
    <source>
        <dbReference type="EMBL" id="CAF4861244.1"/>
    </source>
</evidence>
<proteinExistence type="predicted"/>
<dbReference type="GO" id="GO:0005689">
    <property type="term" value="C:U12-type spliceosomal complex"/>
    <property type="evidence" value="ECO:0007669"/>
    <property type="project" value="TreeGrafter"/>
</dbReference>
<gene>
    <name evidence="1" type="ORF">PMACD_LOCUS7935</name>
</gene>
<dbReference type="PANTHER" id="PTHR48190">
    <property type="entry name" value="PROGRAMMED CELL DEATH PROTEIN 7"/>
    <property type="match status" value="1"/>
</dbReference>
<reference evidence="1" key="1">
    <citation type="submission" date="2021-02" db="EMBL/GenBank/DDBJ databases">
        <authorList>
            <person name="Steward A R."/>
        </authorList>
    </citation>
    <scope>NUCLEOTIDE SEQUENCE</scope>
</reference>
<name>A0A821SME1_9NEOP</name>
<dbReference type="Proteomes" id="UP000663880">
    <property type="component" value="Unassembled WGS sequence"/>
</dbReference>